<sequence>MGQSTTPFPAAAIAPNPAPGWSISADRCQVDDFGISDWLGIQISICQTGPCLWVRVTTPFPVGAIAPDQLQECPISADHLQEGEFLESGWLGVQTLLRGTRSGLLFRVVATTHGGAIAAAEVPGG</sequence>
<name>A0A091CRQ1_FUKDA</name>
<reference evidence="1 2" key="1">
    <citation type="submission" date="2013-11" db="EMBL/GenBank/DDBJ databases">
        <title>The Damaraland mole rat (Fukomys damarensis) genome and evolution of African mole rats.</title>
        <authorList>
            <person name="Gladyshev V.N."/>
            <person name="Fang X."/>
        </authorList>
    </citation>
    <scope>NUCLEOTIDE SEQUENCE [LARGE SCALE GENOMIC DNA]</scope>
    <source>
        <tissue evidence="1">Liver</tissue>
    </source>
</reference>
<protein>
    <submittedName>
        <fullName evidence="1">Uncharacterized protein</fullName>
    </submittedName>
</protein>
<dbReference type="EMBL" id="KN124246">
    <property type="protein sequence ID" value="KFO21934.1"/>
    <property type="molecule type" value="Genomic_DNA"/>
</dbReference>
<proteinExistence type="predicted"/>
<evidence type="ECO:0000313" key="1">
    <source>
        <dbReference type="EMBL" id="KFO21934.1"/>
    </source>
</evidence>
<evidence type="ECO:0000313" key="2">
    <source>
        <dbReference type="Proteomes" id="UP000028990"/>
    </source>
</evidence>
<gene>
    <name evidence="1" type="ORF">H920_16691</name>
</gene>
<accession>A0A091CRQ1</accession>
<keyword evidence="2" id="KW-1185">Reference proteome</keyword>
<dbReference type="AlphaFoldDB" id="A0A091CRQ1"/>
<organism evidence="1 2">
    <name type="scientific">Fukomys damarensis</name>
    <name type="common">Damaraland mole rat</name>
    <name type="synonym">Cryptomys damarensis</name>
    <dbReference type="NCBI Taxonomy" id="885580"/>
    <lineage>
        <taxon>Eukaryota</taxon>
        <taxon>Metazoa</taxon>
        <taxon>Chordata</taxon>
        <taxon>Craniata</taxon>
        <taxon>Vertebrata</taxon>
        <taxon>Euteleostomi</taxon>
        <taxon>Mammalia</taxon>
        <taxon>Eutheria</taxon>
        <taxon>Euarchontoglires</taxon>
        <taxon>Glires</taxon>
        <taxon>Rodentia</taxon>
        <taxon>Hystricomorpha</taxon>
        <taxon>Bathyergidae</taxon>
        <taxon>Fukomys</taxon>
    </lineage>
</organism>
<dbReference type="Proteomes" id="UP000028990">
    <property type="component" value="Unassembled WGS sequence"/>
</dbReference>